<dbReference type="Pfam" id="PF06299">
    <property type="entry name" value="DUF1045"/>
    <property type="match status" value="1"/>
</dbReference>
<comment type="caution">
    <text evidence="1">The sequence shown here is derived from an EMBL/GenBank/DDBJ whole genome shotgun (WGS) entry which is preliminary data.</text>
</comment>
<proteinExistence type="predicted"/>
<dbReference type="EMBL" id="SMAR01000001">
    <property type="protein sequence ID" value="TCT44975.1"/>
    <property type="molecule type" value="Genomic_DNA"/>
</dbReference>
<evidence type="ECO:0000313" key="1">
    <source>
        <dbReference type="EMBL" id="TCT44975.1"/>
    </source>
</evidence>
<reference evidence="1 2" key="1">
    <citation type="submission" date="2019-03" db="EMBL/GenBank/DDBJ databases">
        <title>Freshwater and sediment microbial communities from various areas in North America, analyzing microbe dynamics in response to fracking.</title>
        <authorList>
            <person name="Lamendella R."/>
        </authorList>
    </citation>
    <scope>NUCLEOTIDE SEQUENCE [LARGE SCALE GENOMIC DNA]</scope>
    <source>
        <strain evidence="1 2">175.2</strain>
    </source>
</reference>
<organism evidence="1 2">
    <name type="scientific">Martelella mediterranea</name>
    <dbReference type="NCBI Taxonomy" id="293089"/>
    <lineage>
        <taxon>Bacteria</taxon>
        <taxon>Pseudomonadati</taxon>
        <taxon>Pseudomonadota</taxon>
        <taxon>Alphaproteobacteria</taxon>
        <taxon>Hyphomicrobiales</taxon>
        <taxon>Aurantimonadaceae</taxon>
        <taxon>Martelella</taxon>
    </lineage>
</organism>
<dbReference type="OrthoDB" id="4954742at2"/>
<dbReference type="AlphaFoldDB" id="A0A4R3NYD6"/>
<gene>
    <name evidence="1" type="ORF">EDC90_1001113</name>
</gene>
<dbReference type="RefSeq" id="WP_132307432.1">
    <property type="nucleotide sequence ID" value="NZ_SMAR01000001.1"/>
</dbReference>
<protein>
    <submittedName>
        <fullName evidence="1">Putative phosphonate metabolism protein</fullName>
    </submittedName>
</protein>
<accession>A0A4R3NYD6</accession>
<dbReference type="InterPro" id="IPR009389">
    <property type="entry name" value="DUF1045"/>
</dbReference>
<dbReference type="PIRSF" id="PIRSF033328">
    <property type="entry name" value="Phest_Mll4975"/>
    <property type="match status" value="1"/>
</dbReference>
<name>A0A4R3NYD6_9HYPH</name>
<dbReference type="Gene3D" id="3.90.1140.10">
    <property type="entry name" value="Cyclic phosphodiesterase"/>
    <property type="match status" value="1"/>
</dbReference>
<keyword evidence="2" id="KW-1185">Reference proteome</keyword>
<dbReference type="NCBIfam" id="TIGR03223">
    <property type="entry name" value="Phn_opern_protn"/>
    <property type="match status" value="1"/>
</dbReference>
<dbReference type="Proteomes" id="UP000295097">
    <property type="component" value="Unassembled WGS sequence"/>
</dbReference>
<evidence type="ECO:0000313" key="2">
    <source>
        <dbReference type="Proteomes" id="UP000295097"/>
    </source>
</evidence>
<sequence length="231" mass="25846">MRYAVYFTPAEDDPLTVAVNQWLGYNAFTGENVPYPQTIAVQPGRMSAITAAPARYGFHATLKAPFRLAENFTSSALVAAFDVFCRQQQAFDLPEIQIGQLGSFFALVPAQPSEKLQSFAAHAVEYFEPMRAPLTEEEIARRKPEALTEVQRDHLMQWGYPYVFDEFRFHMTLTGSVQGTDRLAIQKELEAYFAPFAGKPLTISGLGLFVEEDRGAPFTIHRWQPLSGGAD</sequence>